<dbReference type="AlphaFoldDB" id="A0A2S0K4C2"/>
<keyword evidence="1" id="KW-0472">Membrane</keyword>
<feature type="transmembrane region" description="Helical" evidence="1">
    <location>
        <begin position="90"/>
        <end position="114"/>
    </location>
</feature>
<gene>
    <name evidence="2" type="ORF">LS41612_18895</name>
    <name evidence="3" type="ORF">NCTC10338_00901</name>
</gene>
<dbReference type="EMBL" id="UFSZ01000001">
    <property type="protein sequence ID" value="SUV15829.1"/>
    <property type="molecule type" value="Genomic_DNA"/>
</dbReference>
<organism evidence="2 4">
    <name type="scientific">Lysinibacillus sphaericus</name>
    <name type="common">Bacillus sphaericus</name>
    <dbReference type="NCBI Taxonomy" id="1421"/>
    <lineage>
        <taxon>Bacteria</taxon>
        <taxon>Bacillati</taxon>
        <taxon>Bacillota</taxon>
        <taxon>Bacilli</taxon>
        <taxon>Bacillales</taxon>
        <taxon>Bacillaceae</taxon>
        <taxon>Lysinibacillus</taxon>
    </lineage>
</organism>
<evidence type="ECO:0000256" key="1">
    <source>
        <dbReference type="SAM" id="Phobius"/>
    </source>
</evidence>
<sequence>MDNHKINDYIRQLEMELEPLPKKDRDNHVMEVKDHLLQSVTNGKSVDEVLKSFLLPNELAKEIKAEYQYLYSAPSAENLPPIKQKSSKKIWIILSVLVVVIIFPVFLAIAVFIANVSDKPTDTNGIVEYEEIRN</sequence>
<reference evidence="3 5" key="2">
    <citation type="submission" date="2018-06" db="EMBL/GenBank/DDBJ databases">
        <authorList>
            <consortium name="Pathogen Informatics"/>
            <person name="Doyle S."/>
        </authorList>
    </citation>
    <scope>NUCLEOTIDE SEQUENCE [LARGE SCALE GENOMIC DNA]</scope>
    <source>
        <strain evidence="3 5">NCTC10338</strain>
    </source>
</reference>
<proteinExistence type="predicted"/>
<keyword evidence="1" id="KW-0812">Transmembrane</keyword>
<dbReference type="Proteomes" id="UP000238825">
    <property type="component" value="Chromosome"/>
</dbReference>
<evidence type="ECO:0000313" key="2">
    <source>
        <dbReference type="EMBL" id="AVK98222.1"/>
    </source>
</evidence>
<dbReference type="GeneID" id="48278280"/>
<dbReference type="EMBL" id="CP019980">
    <property type="protein sequence ID" value="AVK98222.1"/>
    <property type="molecule type" value="Genomic_DNA"/>
</dbReference>
<reference evidence="2 4" key="1">
    <citation type="submission" date="2017-03" db="EMBL/GenBank/DDBJ databases">
        <title>The whole genome sequencing and assembly of Lysinibacillus sphaericus DSM 28T strain.</title>
        <authorList>
            <person name="Lee Y.-J."/>
            <person name="Yi H."/>
            <person name="Bahn Y.-S."/>
            <person name="Kim J.F."/>
            <person name="Lee D.-W."/>
        </authorList>
    </citation>
    <scope>NUCLEOTIDE SEQUENCE [LARGE SCALE GENOMIC DNA]</scope>
    <source>
        <strain evidence="2 4">DSM 28</strain>
    </source>
</reference>
<dbReference type="Proteomes" id="UP000255295">
    <property type="component" value="Unassembled WGS sequence"/>
</dbReference>
<evidence type="ECO:0000313" key="3">
    <source>
        <dbReference type="EMBL" id="SUV15829.1"/>
    </source>
</evidence>
<protein>
    <submittedName>
        <fullName evidence="3">Predicted membrane protein</fullName>
    </submittedName>
</protein>
<dbReference type="RefSeq" id="WP_024362243.1">
    <property type="nucleotide sequence ID" value="NZ_BJNS01000008.1"/>
</dbReference>
<dbReference type="Pfam" id="PF22564">
    <property type="entry name" value="HAAS"/>
    <property type="match status" value="1"/>
</dbReference>
<evidence type="ECO:0000313" key="5">
    <source>
        <dbReference type="Proteomes" id="UP000255295"/>
    </source>
</evidence>
<name>A0A2S0K4C2_LYSSH</name>
<keyword evidence="1" id="KW-1133">Transmembrane helix</keyword>
<accession>A0A2S0K4C2</accession>
<evidence type="ECO:0000313" key="4">
    <source>
        <dbReference type="Proteomes" id="UP000238825"/>
    </source>
</evidence>